<dbReference type="InterPro" id="IPR023375">
    <property type="entry name" value="ADC_dom_sf"/>
</dbReference>
<dbReference type="Gene3D" id="2.40.400.10">
    <property type="entry name" value="Acetoacetate decarboxylase-like"/>
    <property type="match status" value="1"/>
</dbReference>
<reference evidence="4" key="2">
    <citation type="submission" date="2016-11" db="EMBL/GenBank/DDBJ databases">
        <authorList>
            <person name="Varghese N."/>
            <person name="Submissions S."/>
        </authorList>
    </citation>
    <scope>NUCLEOTIDE SEQUENCE [LARGE SCALE GENOMIC DNA]</scope>
    <source>
        <strain evidence="4">DX253</strain>
    </source>
</reference>
<gene>
    <name evidence="2" type="ORF">SAMN05444342_1609</name>
    <name evidence="1" type="ORF">ZOD2009_06132</name>
</gene>
<dbReference type="Proteomes" id="UP000003751">
    <property type="component" value="Unassembled WGS sequence"/>
</dbReference>
<dbReference type="Proteomes" id="UP000184203">
    <property type="component" value="Unassembled WGS sequence"/>
</dbReference>
<dbReference type="AlphaFoldDB" id="E7QR06"/>
<evidence type="ECO:0008006" key="5">
    <source>
        <dbReference type="Google" id="ProtNLM"/>
    </source>
</evidence>
<protein>
    <recommendedName>
        <fullName evidence="5">DUF2071 domain-containing protein</fullName>
    </recommendedName>
</protein>
<evidence type="ECO:0000313" key="2">
    <source>
        <dbReference type="EMBL" id="SHK54168.1"/>
    </source>
</evidence>
<dbReference type="PATRIC" id="fig|797209.4.peg.1221"/>
<accession>E7QR06</accession>
<reference evidence="2" key="3">
    <citation type="submission" date="2016-11" db="EMBL/GenBank/DDBJ databases">
        <authorList>
            <person name="Jaros S."/>
            <person name="Januszkiewicz K."/>
            <person name="Wedrychowicz H."/>
        </authorList>
    </citation>
    <scope>NUCLEOTIDE SEQUENCE [LARGE SCALE GENOMIC DNA]</scope>
    <source>
        <strain evidence="2">DX253</strain>
    </source>
</reference>
<dbReference type="EMBL" id="AEMG01000004">
    <property type="protein sequence ID" value="EFW93420.1"/>
    <property type="molecule type" value="Genomic_DNA"/>
</dbReference>
<dbReference type="eggNOG" id="arCOG04579">
    <property type="taxonomic scope" value="Archaea"/>
</dbReference>
<dbReference type="Pfam" id="PF09844">
    <property type="entry name" value="DUF2071"/>
    <property type="match status" value="1"/>
</dbReference>
<dbReference type="OrthoDB" id="233478at2157"/>
<evidence type="ECO:0000313" key="3">
    <source>
        <dbReference type="Proteomes" id="UP000003751"/>
    </source>
</evidence>
<dbReference type="RefSeq" id="WP_007978005.1">
    <property type="nucleotide sequence ID" value="NZ_AEMG01000004.1"/>
</dbReference>
<sequence>MTVRVLRFTWRDCLFAHWSVDTAALETAIPDSLALDTFDGRAWVSVLASTVENARPPGTPHLLGATFPQVNVRTYVRLGDAVGVYFLSLDTGSRLAARVARRLYRLPYYDADITVETDGIHRIHAHRRRPETLPVEFEATYRPKNGATVPETGSLSYFLSERYRLFVPQAGMTARVEHDPWPLHSVEADVWVDSLFDAVGLPLPDAEPRVRYCPAMVFHVHAPKRLD</sequence>
<evidence type="ECO:0000313" key="1">
    <source>
        <dbReference type="EMBL" id="EFW93420.1"/>
    </source>
</evidence>
<dbReference type="InterPro" id="IPR018644">
    <property type="entry name" value="DUF2071"/>
</dbReference>
<evidence type="ECO:0000313" key="4">
    <source>
        <dbReference type="Proteomes" id="UP000184203"/>
    </source>
</evidence>
<dbReference type="PANTHER" id="PTHR39186:SF1">
    <property type="entry name" value="DUF2071 DOMAIN-CONTAINING PROTEIN"/>
    <property type="match status" value="1"/>
</dbReference>
<name>E7QR06_HALPU</name>
<keyword evidence="4" id="KW-1185">Reference proteome</keyword>
<dbReference type="STRING" id="797209.GCA_000376445_01338"/>
<organism evidence="1 3">
    <name type="scientific">Haladaptatus paucihalophilus DX253</name>
    <dbReference type="NCBI Taxonomy" id="797209"/>
    <lineage>
        <taxon>Archaea</taxon>
        <taxon>Methanobacteriati</taxon>
        <taxon>Methanobacteriota</taxon>
        <taxon>Stenosarchaea group</taxon>
        <taxon>Halobacteria</taxon>
        <taxon>Halobacteriales</taxon>
        <taxon>Haladaptataceae</taxon>
        <taxon>Haladaptatus</taxon>
    </lineage>
</organism>
<dbReference type="PANTHER" id="PTHR39186">
    <property type="entry name" value="DUF2071 FAMILY PROTEIN"/>
    <property type="match status" value="1"/>
</dbReference>
<dbReference type="SUPFAM" id="SSF160104">
    <property type="entry name" value="Acetoacetate decarboxylase-like"/>
    <property type="match status" value="1"/>
</dbReference>
<reference evidence="1 3" key="1">
    <citation type="journal article" date="2014" name="ISME J.">
        <title>Trehalose/2-sulfotrehalose biosynthesis and glycine-betaine uptake are widely spread mechanisms for osmoadaptation in the Halobacteriales.</title>
        <authorList>
            <person name="Youssef N.H."/>
            <person name="Savage-Ashlock K.N."/>
            <person name="McCully A.L."/>
            <person name="Luedtke B."/>
            <person name="Shaw E.I."/>
            <person name="Hoff W.D."/>
            <person name="Elshahed M.S."/>
        </authorList>
    </citation>
    <scope>NUCLEOTIDE SEQUENCE [LARGE SCALE GENOMIC DNA]</scope>
    <source>
        <strain evidence="1 3">DX253</strain>
    </source>
</reference>
<dbReference type="EMBL" id="FRAN01000002">
    <property type="protein sequence ID" value="SHK54168.1"/>
    <property type="molecule type" value="Genomic_DNA"/>
</dbReference>
<proteinExistence type="predicted"/>